<protein>
    <submittedName>
        <fullName evidence="7">Uncharacterized protein</fullName>
    </submittedName>
</protein>
<proteinExistence type="predicted"/>
<evidence type="ECO:0000256" key="1">
    <source>
        <dbReference type="ARBA" id="ARBA00004370"/>
    </source>
</evidence>
<evidence type="ECO:0000256" key="2">
    <source>
        <dbReference type="ARBA" id="ARBA00022448"/>
    </source>
</evidence>
<dbReference type="STRING" id="1797259.A2989_01825"/>
<comment type="caution">
    <text evidence="7">The sequence shown here is derived from an EMBL/GenBank/DDBJ whole genome shotgun (WGS) entry which is preliminary data.</text>
</comment>
<dbReference type="EMBL" id="MEXN01000002">
    <property type="protein sequence ID" value="OGD04197.1"/>
    <property type="molecule type" value="Genomic_DNA"/>
</dbReference>
<dbReference type="AlphaFoldDB" id="A0A1F4ZF02"/>
<keyword evidence="6" id="KW-0066">ATP synthesis</keyword>
<comment type="subcellular location">
    <subcellularLocation>
        <location evidence="1">Membrane</location>
    </subcellularLocation>
</comment>
<evidence type="ECO:0000256" key="6">
    <source>
        <dbReference type="ARBA" id="ARBA00023310"/>
    </source>
</evidence>
<gene>
    <name evidence="7" type="ORF">A2989_01825</name>
</gene>
<dbReference type="GO" id="GO:0016020">
    <property type="term" value="C:membrane"/>
    <property type="evidence" value="ECO:0007669"/>
    <property type="project" value="UniProtKB-SubCell"/>
</dbReference>
<accession>A0A1F4ZF02</accession>
<dbReference type="Pfam" id="PF00213">
    <property type="entry name" value="OSCP"/>
    <property type="match status" value="1"/>
</dbReference>
<evidence type="ECO:0000256" key="5">
    <source>
        <dbReference type="ARBA" id="ARBA00023136"/>
    </source>
</evidence>
<evidence type="ECO:0000313" key="7">
    <source>
        <dbReference type="EMBL" id="OGD04197.1"/>
    </source>
</evidence>
<evidence type="ECO:0000256" key="4">
    <source>
        <dbReference type="ARBA" id="ARBA00023065"/>
    </source>
</evidence>
<dbReference type="Proteomes" id="UP000177080">
    <property type="component" value="Unassembled WGS sequence"/>
</dbReference>
<name>A0A1F4ZF02_9BACT</name>
<reference evidence="7 8" key="1">
    <citation type="journal article" date="2016" name="Nat. Commun.">
        <title>Thousands of microbial genomes shed light on interconnected biogeochemical processes in an aquifer system.</title>
        <authorList>
            <person name="Anantharaman K."/>
            <person name="Brown C.T."/>
            <person name="Hug L.A."/>
            <person name="Sharon I."/>
            <person name="Castelle C.J."/>
            <person name="Probst A.J."/>
            <person name="Thomas B.C."/>
            <person name="Singh A."/>
            <person name="Wilkins M.J."/>
            <person name="Karaoz U."/>
            <person name="Brodie E.L."/>
            <person name="Williams K.H."/>
            <person name="Hubbard S.S."/>
            <person name="Banfield J.F."/>
        </authorList>
    </citation>
    <scope>NUCLEOTIDE SEQUENCE [LARGE SCALE GENOMIC DNA]</scope>
</reference>
<evidence type="ECO:0000256" key="3">
    <source>
        <dbReference type="ARBA" id="ARBA00022781"/>
    </source>
</evidence>
<keyword evidence="4" id="KW-0406">Ion transport</keyword>
<keyword evidence="3" id="KW-0375">Hydrogen ion transport</keyword>
<keyword evidence="5" id="KW-0472">Membrane</keyword>
<evidence type="ECO:0000313" key="8">
    <source>
        <dbReference type="Proteomes" id="UP000177080"/>
    </source>
</evidence>
<dbReference type="GO" id="GO:0046933">
    <property type="term" value="F:proton-transporting ATP synthase activity, rotational mechanism"/>
    <property type="evidence" value="ECO:0007669"/>
    <property type="project" value="InterPro"/>
</dbReference>
<keyword evidence="2" id="KW-0813">Transport</keyword>
<dbReference type="InterPro" id="IPR000711">
    <property type="entry name" value="ATPase_OSCP/dsu"/>
</dbReference>
<sequence>MWSIKTEDEVVQVLSLIDTLINSLYKMGEESFEQVVTYLPQTGIVGRVVDGVKVAGSGGERQGWLEGLKSEVKKMQGVQLTTAIDIDGQFLGELKKIGGEKVFINIKVDPGILGGAAIAFGGRYSEATLAAKIDQALKEMKI</sequence>
<organism evidence="7 8">
    <name type="scientific">Candidatus Amesbacteria bacterium RIFCSPLOWO2_01_FULL_48_25</name>
    <dbReference type="NCBI Taxonomy" id="1797259"/>
    <lineage>
        <taxon>Bacteria</taxon>
        <taxon>Candidatus Amesiibacteriota</taxon>
    </lineage>
</organism>